<keyword evidence="2" id="KW-0597">Phosphoprotein</keyword>
<keyword evidence="1" id="KW-1017">Isopeptide bond</keyword>
<dbReference type="RefSeq" id="XP_028514738.1">
    <property type="nucleotide sequence ID" value="XM_028658937.1"/>
</dbReference>
<sequence>MLVWLGERGTKTRFGQEKGHQRAFQPKVYATGGERCPLRYYKLFAEHRPAEMNGPECPFFLAIKSNRASNDPVWYKKSPLGKNQIGQFLSIAARNAGINQGEGAKVSNHSVRKTSISRLLDANVPENYVAQLSGHKSTESLNSYKTAGEHHQKAMSLTLSRSMSKDLTPSMNIYEQTSIASTSSCSSWTSADQQLNQLMPQSQMAANPKVSHFFSGVESISNCTFQVFNAPVTIKDGKKTYHNRE</sequence>
<evidence type="ECO:0000256" key="3">
    <source>
        <dbReference type="ARBA" id="ARBA00022843"/>
    </source>
</evidence>
<dbReference type="OrthoDB" id="5983435at2759"/>
<dbReference type="InterPro" id="IPR021893">
    <property type="entry name" value="ZMYM2-like_C"/>
</dbReference>
<keyword evidence="4" id="KW-0233">DNA recombination</keyword>
<dbReference type="KEGG" id="epa:114575008"/>
<reference evidence="6" key="1">
    <citation type="submission" date="2022-11" db="UniProtKB">
        <authorList>
            <consortium name="EnsemblMetazoa"/>
        </authorList>
    </citation>
    <scope>IDENTIFICATION</scope>
</reference>
<evidence type="ECO:0000256" key="2">
    <source>
        <dbReference type="ARBA" id="ARBA00022553"/>
    </source>
</evidence>
<dbReference type="PANTHER" id="PTHR21446">
    <property type="entry name" value="DUF3504 DOMAIN-CONTAINING PROTEIN"/>
    <property type="match status" value="1"/>
</dbReference>
<dbReference type="GO" id="GO:0006310">
    <property type="term" value="P:DNA recombination"/>
    <property type="evidence" value="ECO:0007669"/>
    <property type="project" value="UniProtKB-KW"/>
</dbReference>
<dbReference type="EnsemblMetazoa" id="XM_028658937.1">
    <property type="protein sequence ID" value="XP_028514738.1"/>
    <property type="gene ID" value="LOC114575008"/>
</dbReference>
<dbReference type="Proteomes" id="UP000887567">
    <property type="component" value="Unplaced"/>
</dbReference>
<proteinExistence type="predicted"/>
<accession>A0A913YI94</accession>
<dbReference type="InterPro" id="IPR052787">
    <property type="entry name" value="MAVS"/>
</dbReference>
<name>A0A913YI94_EXADI</name>
<organism evidence="6 7">
    <name type="scientific">Exaiptasia diaphana</name>
    <name type="common">Tropical sea anemone</name>
    <name type="synonym">Aiptasia pulchella</name>
    <dbReference type="NCBI Taxonomy" id="2652724"/>
    <lineage>
        <taxon>Eukaryota</taxon>
        <taxon>Metazoa</taxon>
        <taxon>Cnidaria</taxon>
        <taxon>Anthozoa</taxon>
        <taxon>Hexacorallia</taxon>
        <taxon>Actiniaria</taxon>
        <taxon>Aiptasiidae</taxon>
        <taxon>Exaiptasia</taxon>
    </lineage>
</organism>
<dbReference type="GO" id="GO:0015074">
    <property type="term" value="P:DNA integration"/>
    <property type="evidence" value="ECO:0007669"/>
    <property type="project" value="InterPro"/>
</dbReference>
<dbReference type="InterPro" id="IPR013762">
    <property type="entry name" value="Integrase-like_cat_sf"/>
</dbReference>
<dbReference type="AlphaFoldDB" id="A0A913YI94"/>
<evidence type="ECO:0000313" key="7">
    <source>
        <dbReference type="Proteomes" id="UP000887567"/>
    </source>
</evidence>
<dbReference type="Gene3D" id="1.10.443.10">
    <property type="entry name" value="Intergrase catalytic core"/>
    <property type="match status" value="1"/>
</dbReference>
<evidence type="ECO:0000256" key="1">
    <source>
        <dbReference type="ARBA" id="ARBA00022499"/>
    </source>
</evidence>
<dbReference type="GeneID" id="114575008"/>
<dbReference type="Pfam" id="PF12012">
    <property type="entry name" value="DUF3504"/>
    <property type="match status" value="1"/>
</dbReference>
<dbReference type="SUPFAM" id="SSF56349">
    <property type="entry name" value="DNA breaking-rejoining enzymes"/>
    <property type="match status" value="1"/>
</dbReference>
<evidence type="ECO:0000313" key="6">
    <source>
        <dbReference type="EnsemblMetazoa" id="XP_028514738.1"/>
    </source>
</evidence>
<evidence type="ECO:0000259" key="5">
    <source>
        <dbReference type="Pfam" id="PF12012"/>
    </source>
</evidence>
<keyword evidence="7" id="KW-1185">Reference proteome</keyword>
<dbReference type="GO" id="GO:0003677">
    <property type="term" value="F:DNA binding"/>
    <property type="evidence" value="ECO:0007669"/>
    <property type="project" value="InterPro"/>
</dbReference>
<dbReference type="PANTHER" id="PTHR21446:SF12">
    <property type="entry name" value="POTASSIUM CHANNEL TETRAMERIZATION DOMAIN CONTAINING 1"/>
    <property type="match status" value="1"/>
</dbReference>
<protein>
    <recommendedName>
        <fullName evidence="5">ZMYM2-like/QRICH1 C-terminal domain-containing protein</fullName>
    </recommendedName>
</protein>
<evidence type="ECO:0000256" key="4">
    <source>
        <dbReference type="ARBA" id="ARBA00023172"/>
    </source>
</evidence>
<feature type="domain" description="ZMYM2-like/QRICH1 C-terminal" evidence="5">
    <location>
        <begin position="20"/>
        <end position="89"/>
    </location>
</feature>
<keyword evidence="3" id="KW-0832">Ubl conjugation</keyword>
<dbReference type="InterPro" id="IPR011010">
    <property type="entry name" value="DNA_brk_join_enz"/>
</dbReference>